<evidence type="ECO:0000313" key="2">
    <source>
        <dbReference type="Proteomes" id="UP001164929"/>
    </source>
</evidence>
<name>A0AAD6MJN9_9ROSI</name>
<comment type="caution">
    <text evidence="1">The sequence shown here is derived from an EMBL/GenBank/DDBJ whole genome shotgun (WGS) entry which is preliminary data.</text>
</comment>
<dbReference type="EMBL" id="JAQIZT010000008">
    <property type="protein sequence ID" value="KAJ6986459.1"/>
    <property type="molecule type" value="Genomic_DNA"/>
</dbReference>
<accession>A0AAD6MJN9</accession>
<dbReference type="AlphaFoldDB" id="A0AAD6MJN9"/>
<proteinExistence type="predicted"/>
<reference evidence="1" key="1">
    <citation type="journal article" date="2023" name="Mol. Ecol. Resour.">
        <title>Chromosome-level genome assembly of a triploid poplar Populus alba 'Berolinensis'.</title>
        <authorList>
            <person name="Chen S."/>
            <person name="Yu Y."/>
            <person name="Wang X."/>
            <person name="Wang S."/>
            <person name="Zhang T."/>
            <person name="Zhou Y."/>
            <person name="He R."/>
            <person name="Meng N."/>
            <person name="Wang Y."/>
            <person name="Liu W."/>
            <person name="Liu Z."/>
            <person name="Liu J."/>
            <person name="Guo Q."/>
            <person name="Huang H."/>
            <person name="Sederoff R.R."/>
            <person name="Wang G."/>
            <person name="Qu G."/>
            <person name="Chen S."/>
        </authorList>
    </citation>
    <scope>NUCLEOTIDE SEQUENCE</scope>
    <source>
        <strain evidence="1">SC-2020</strain>
    </source>
</reference>
<organism evidence="1 2">
    <name type="scientific">Populus alba x Populus x berolinensis</name>
    <dbReference type="NCBI Taxonomy" id="444605"/>
    <lineage>
        <taxon>Eukaryota</taxon>
        <taxon>Viridiplantae</taxon>
        <taxon>Streptophyta</taxon>
        <taxon>Embryophyta</taxon>
        <taxon>Tracheophyta</taxon>
        <taxon>Spermatophyta</taxon>
        <taxon>Magnoliopsida</taxon>
        <taxon>eudicotyledons</taxon>
        <taxon>Gunneridae</taxon>
        <taxon>Pentapetalae</taxon>
        <taxon>rosids</taxon>
        <taxon>fabids</taxon>
        <taxon>Malpighiales</taxon>
        <taxon>Salicaceae</taxon>
        <taxon>Saliceae</taxon>
        <taxon>Populus</taxon>
    </lineage>
</organism>
<protein>
    <submittedName>
        <fullName evidence="1">Uncharacterized protein</fullName>
    </submittedName>
</protein>
<sequence length="114" mass="12830">MLTVGREAAIEVQVCLYKYFQAIINITCEGTRVWCWATHCYSLILFQDLLVSTTLSPGLPLPLSLFLINSINCMLLLLVKITVIMLKGPYSTTGGLKGRMVFWSLIFGERRLVV</sequence>
<gene>
    <name evidence="1" type="ORF">NC653_019842</name>
</gene>
<evidence type="ECO:0000313" key="1">
    <source>
        <dbReference type="EMBL" id="KAJ6986459.1"/>
    </source>
</evidence>
<dbReference type="Proteomes" id="UP001164929">
    <property type="component" value="Chromosome 8"/>
</dbReference>
<keyword evidence="2" id="KW-1185">Reference proteome</keyword>